<keyword evidence="1" id="KW-0040">ANK repeat</keyword>
<feature type="compositionally biased region" description="Low complexity" evidence="2">
    <location>
        <begin position="316"/>
        <end position="335"/>
    </location>
</feature>
<dbReference type="InterPro" id="IPR002110">
    <property type="entry name" value="Ankyrin_rpt"/>
</dbReference>
<dbReference type="GO" id="GO:0051020">
    <property type="term" value="F:GTPase binding"/>
    <property type="evidence" value="ECO:0007669"/>
    <property type="project" value="TreeGrafter"/>
</dbReference>
<feature type="region of interest" description="Disordered" evidence="2">
    <location>
        <begin position="237"/>
        <end position="290"/>
    </location>
</feature>
<feature type="compositionally biased region" description="Basic and acidic residues" evidence="2">
    <location>
        <begin position="823"/>
        <end position="837"/>
    </location>
</feature>
<dbReference type="InterPro" id="IPR002710">
    <property type="entry name" value="Dilute_dom"/>
</dbReference>
<name>A0AAV0BLH9_PHAPC</name>
<dbReference type="AlphaFoldDB" id="A0AAV0BLH9"/>
<dbReference type="EMBL" id="CALTRL010005838">
    <property type="protein sequence ID" value="CAH7687173.1"/>
    <property type="molecule type" value="Genomic_DNA"/>
</dbReference>
<dbReference type="SMART" id="SM00248">
    <property type="entry name" value="ANK"/>
    <property type="match status" value="2"/>
</dbReference>
<dbReference type="PROSITE" id="PS50088">
    <property type="entry name" value="ANK_REPEAT"/>
    <property type="match status" value="1"/>
</dbReference>
<feature type="compositionally biased region" description="Low complexity" evidence="2">
    <location>
        <begin position="40"/>
        <end position="54"/>
    </location>
</feature>
<feature type="region of interest" description="Disordered" evidence="2">
    <location>
        <begin position="37"/>
        <end position="56"/>
    </location>
</feature>
<proteinExistence type="predicted"/>
<evidence type="ECO:0000313" key="5">
    <source>
        <dbReference type="Proteomes" id="UP001153365"/>
    </source>
</evidence>
<accession>A0AAV0BLH9</accession>
<feature type="region of interest" description="Disordered" evidence="2">
    <location>
        <begin position="316"/>
        <end position="345"/>
    </location>
</feature>
<reference evidence="4" key="1">
    <citation type="submission" date="2022-06" db="EMBL/GenBank/DDBJ databases">
        <authorList>
            <consortium name="SYNGENTA / RWTH Aachen University"/>
        </authorList>
    </citation>
    <scope>NUCLEOTIDE SEQUENCE</scope>
</reference>
<dbReference type="InterPro" id="IPR036770">
    <property type="entry name" value="Ankyrin_rpt-contain_sf"/>
</dbReference>
<dbReference type="PROSITE" id="PS50297">
    <property type="entry name" value="ANK_REP_REGION"/>
    <property type="match status" value="1"/>
</dbReference>
<feature type="region of interest" description="Disordered" evidence="2">
    <location>
        <begin position="823"/>
        <end position="843"/>
    </location>
</feature>
<feature type="compositionally biased region" description="Polar residues" evidence="2">
    <location>
        <begin position="630"/>
        <end position="645"/>
    </location>
</feature>
<feature type="domain" description="Dilute" evidence="3">
    <location>
        <begin position="481"/>
        <end position="808"/>
    </location>
</feature>
<comment type="caution">
    <text evidence="4">The sequence shown here is derived from an EMBL/GenBank/DDBJ whole genome shotgun (WGS) entry which is preliminary data.</text>
</comment>
<evidence type="ECO:0000313" key="4">
    <source>
        <dbReference type="EMBL" id="CAH7687173.1"/>
    </source>
</evidence>
<dbReference type="Pfam" id="PF01843">
    <property type="entry name" value="DIL"/>
    <property type="match status" value="1"/>
</dbReference>
<dbReference type="SUPFAM" id="SSF48403">
    <property type="entry name" value="Ankyrin repeat"/>
    <property type="match status" value="1"/>
</dbReference>
<dbReference type="Gene3D" id="1.25.40.20">
    <property type="entry name" value="Ankyrin repeat-containing domain"/>
    <property type="match status" value="1"/>
</dbReference>
<dbReference type="Proteomes" id="UP001153365">
    <property type="component" value="Unassembled WGS sequence"/>
</dbReference>
<dbReference type="InterPro" id="IPR052072">
    <property type="entry name" value="Vascular_dev_regulator"/>
</dbReference>
<protein>
    <recommendedName>
        <fullName evidence="3">Dilute domain-containing protein</fullName>
    </recommendedName>
</protein>
<dbReference type="PROSITE" id="PS51126">
    <property type="entry name" value="DILUTE"/>
    <property type="match status" value="1"/>
</dbReference>
<evidence type="ECO:0000256" key="1">
    <source>
        <dbReference type="PROSITE-ProRule" id="PRU00023"/>
    </source>
</evidence>
<feature type="region of interest" description="Disordered" evidence="2">
    <location>
        <begin position="89"/>
        <end position="130"/>
    </location>
</feature>
<keyword evidence="5" id="KW-1185">Reference proteome</keyword>
<dbReference type="InterPro" id="IPR037986">
    <property type="entry name" value="Myo5p-like_CBD_DIL"/>
</dbReference>
<dbReference type="SMART" id="SM01132">
    <property type="entry name" value="DIL"/>
    <property type="match status" value="1"/>
</dbReference>
<dbReference type="Pfam" id="PF12796">
    <property type="entry name" value="Ank_2"/>
    <property type="match status" value="1"/>
</dbReference>
<sequence length="922" mass="105413">MSNSNAKRYYQYQPDPAYIDPLIALAPTPHNLSRLVNNHQQQQQQQPTSSSSPDDSIRRVFTSAFLRASSIGDSDLLEWLLAKPSHSHNHVEHCLSPPPPHSTLRSINTQKPINSNSDQKPSLSSTVSNLLPPGRAREWVDLDARDEDQSPAIVLAAAFGHPESVRALVDGIGGDVVDSRDSVGWTALHWAARNGDFTIVSYLLNHGASTRLVSFSDTPSLVKLNLDSTLMTSNSSISLTSPISSSPNSQSTSSPSSSTQSSSHPPPPLRTRNQQKKTRGLRPIDLVKPNQDGENIRHILKLAEEAKYLYRRVNSISSSSSSSASNSRPNSRASSTRFLRNHRSPTDHTQVIELIRLSSTLLGIDPKLFERTNSDDHRNRKLSRRDGNELLRRGTAVGYLSSTEDWEDEQFHERFDWNGLRHDQMLVFSFEDLDQIFEVVINCLEPRQNRQDRFTPVNLLFLFSRFAGHLGFQELLENLLLGSIDKIEEVILSRQENMANSAFWLFNSITMLYYLEKDPVLKIQTTSVRDHLRELINEIYVFIIREAERRLDKIIDSCLLDHEPLRGLGDVEFEPEGSWSFVKAFTSKRTRNNSARASIPSFRRGSDHSTPPSTPAPSSTSTGDSFQILLRSNPSPSNLTITQNREPIDERSAHPRKVSNLLESVLFLLQAYEIHPLIIIQSFSQIFYWLTSELFNRIISRRKYLCRSRSVQIQENLKVIRSFVSSSRLPPLILEKFLTRLDCLLRWIERLSSIESFDELIGLISREDFKGHLNPIQILKSYKDYRFEVGESRLGEECRAYLIETQQCFERLKAERRMELERSEKSLDQRDDVQSKGDEDEDRSAEGFYLLTKEFDRYFEREEVEEGDDGLGIYRDFEPVDGSENLGELVDSRHMVSHFIIFFFLLFFTKFNQIFSSSYVSS</sequence>
<gene>
    <name evidence="4" type="ORF">PPACK8108_LOCUS21912</name>
</gene>
<dbReference type="PANTHER" id="PTHR16027:SF6">
    <property type="entry name" value="DILUTE DOMAIN-CONTAINING PROTEIN"/>
    <property type="match status" value="1"/>
</dbReference>
<feature type="compositionally biased region" description="Low complexity" evidence="2">
    <location>
        <begin position="237"/>
        <end position="263"/>
    </location>
</feature>
<feature type="repeat" description="ANK" evidence="1">
    <location>
        <begin position="183"/>
        <end position="215"/>
    </location>
</feature>
<organism evidence="4 5">
    <name type="scientific">Phakopsora pachyrhizi</name>
    <name type="common">Asian soybean rust disease fungus</name>
    <dbReference type="NCBI Taxonomy" id="170000"/>
    <lineage>
        <taxon>Eukaryota</taxon>
        <taxon>Fungi</taxon>
        <taxon>Dikarya</taxon>
        <taxon>Basidiomycota</taxon>
        <taxon>Pucciniomycotina</taxon>
        <taxon>Pucciniomycetes</taxon>
        <taxon>Pucciniales</taxon>
        <taxon>Phakopsoraceae</taxon>
        <taxon>Phakopsora</taxon>
    </lineage>
</organism>
<feature type="region of interest" description="Disordered" evidence="2">
    <location>
        <begin position="592"/>
        <end position="653"/>
    </location>
</feature>
<evidence type="ECO:0000256" key="2">
    <source>
        <dbReference type="SAM" id="MobiDB-lite"/>
    </source>
</evidence>
<dbReference type="CDD" id="cd15473">
    <property type="entry name" value="Myo5p-like_CBD_DIL_ANK"/>
    <property type="match status" value="1"/>
</dbReference>
<feature type="compositionally biased region" description="Polar residues" evidence="2">
    <location>
        <begin position="103"/>
        <end position="129"/>
    </location>
</feature>
<evidence type="ECO:0000259" key="3">
    <source>
        <dbReference type="PROSITE" id="PS51126"/>
    </source>
</evidence>
<dbReference type="PANTHER" id="PTHR16027">
    <property type="entry name" value="DILUTE DOMAIN-CONTAINING PROTEIN YPR089W"/>
    <property type="match status" value="1"/>
</dbReference>